<dbReference type="Pfam" id="PF00501">
    <property type="entry name" value="AMP-binding"/>
    <property type="match status" value="1"/>
</dbReference>
<dbReference type="SUPFAM" id="SSF52777">
    <property type="entry name" value="CoA-dependent acyltransferases"/>
    <property type="match status" value="6"/>
</dbReference>
<evidence type="ECO:0000313" key="7">
    <source>
        <dbReference type="Proteomes" id="UP000078544"/>
    </source>
</evidence>
<dbReference type="STRING" id="1081109.A0A166PUY9"/>
<keyword evidence="7" id="KW-1185">Reference proteome</keyword>
<dbReference type="SUPFAM" id="SSF47336">
    <property type="entry name" value="ACP-like"/>
    <property type="match status" value="1"/>
</dbReference>
<dbReference type="InterPro" id="IPR036736">
    <property type="entry name" value="ACP-like_sf"/>
</dbReference>
<feature type="compositionally biased region" description="Polar residues" evidence="4">
    <location>
        <begin position="2527"/>
        <end position="2545"/>
    </location>
</feature>
<dbReference type="InterPro" id="IPR001242">
    <property type="entry name" value="Condensation_dom"/>
</dbReference>
<dbReference type="Proteomes" id="UP000078544">
    <property type="component" value="Unassembled WGS sequence"/>
</dbReference>
<evidence type="ECO:0000259" key="5">
    <source>
        <dbReference type="PROSITE" id="PS50075"/>
    </source>
</evidence>
<dbReference type="InterPro" id="IPR000873">
    <property type="entry name" value="AMP-dep_synth/lig_dom"/>
</dbReference>
<keyword evidence="1" id="KW-0596">Phosphopantetheine</keyword>
<comment type="similarity">
    <text evidence="3">Belongs to the NRP synthetase family.</text>
</comment>
<dbReference type="Gene3D" id="3.30.559.10">
    <property type="entry name" value="Chloramphenicol acetyltransferase-like domain"/>
    <property type="match status" value="3"/>
</dbReference>
<evidence type="ECO:0000256" key="3">
    <source>
        <dbReference type="ARBA" id="ARBA00029454"/>
    </source>
</evidence>
<dbReference type="OrthoDB" id="416786at2759"/>
<dbReference type="SUPFAM" id="SSF56801">
    <property type="entry name" value="Acetyl-CoA synthetase-like"/>
    <property type="match status" value="1"/>
</dbReference>
<dbReference type="InterPro" id="IPR042099">
    <property type="entry name" value="ANL_N_sf"/>
</dbReference>
<feature type="domain" description="Carrier" evidence="5">
    <location>
        <begin position="1838"/>
        <end position="1914"/>
    </location>
</feature>
<evidence type="ECO:0000256" key="4">
    <source>
        <dbReference type="SAM" id="MobiDB-lite"/>
    </source>
</evidence>
<dbReference type="InterPro" id="IPR023213">
    <property type="entry name" value="CAT-like_dom_sf"/>
</dbReference>
<feature type="region of interest" description="Disordered" evidence="4">
    <location>
        <begin position="2560"/>
        <end position="2579"/>
    </location>
</feature>
<feature type="compositionally biased region" description="Gly residues" evidence="4">
    <location>
        <begin position="2563"/>
        <end position="2574"/>
    </location>
</feature>
<dbReference type="Pfam" id="PF00550">
    <property type="entry name" value="PP-binding"/>
    <property type="match status" value="1"/>
</dbReference>
<evidence type="ECO:0000313" key="6">
    <source>
        <dbReference type="EMBL" id="KZZ99220.1"/>
    </source>
</evidence>
<proteinExistence type="inferred from homology"/>
<dbReference type="Gene3D" id="3.30.300.30">
    <property type="match status" value="1"/>
</dbReference>
<comment type="caution">
    <text evidence="6">The sequence shown here is derived from an EMBL/GenBank/DDBJ whole genome shotgun (WGS) entry which is preliminary data.</text>
</comment>
<name>A0A166PUY9_9HYPO</name>
<reference evidence="6 7" key="1">
    <citation type="journal article" date="2016" name="Genome Biol. Evol.">
        <title>Divergent and convergent evolution of fungal pathogenicity.</title>
        <authorList>
            <person name="Shang Y."/>
            <person name="Xiao G."/>
            <person name="Zheng P."/>
            <person name="Cen K."/>
            <person name="Zhan S."/>
            <person name="Wang C."/>
        </authorList>
    </citation>
    <scope>NUCLEOTIDE SEQUENCE [LARGE SCALE GENOMIC DNA]</scope>
    <source>
        <strain evidence="6 7">RCEF 2490</strain>
    </source>
</reference>
<organism evidence="6 7">
    <name type="scientific">Moelleriella libera RCEF 2490</name>
    <dbReference type="NCBI Taxonomy" id="1081109"/>
    <lineage>
        <taxon>Eukaryota</taxon>
        <taxon>Fungi</taxon>
        <taxon>Dikarya</taxon>
        <taxon>Ascomycota</taxon>
        <taxon>Pezizomycotina</taxon>
        <taxon>Sordariomycetes</taxon>
        <taxon>Hypocreomycetidae</taxon>
        <taxon>Hypocreales</taxon>
        <taxon>Clavicipitaceae</taxon>
        <taxon>Moelleriella</taxon>
    </lineage>
</organism>
<dbReference type="PROSITE" id="PS50075">
    <property type="entry name" value="CARRIER"/>
    <property type="match status" value="1"/>
</dbReference>
<protein>
    <submittedName>
        <fullName evidence="6">Nonribosomal peptide synthase</fullName>
    </submittedName>
</protein>
<feature type="compositionally biased region" description="Low complexity" evidence="4">
    <location>
        <begin position="164"/>
        <end position="181"/>
    </location>
</feature>
<feature type="region of interest" description="Disordered" evidence="4">
    <location>
        <begin position="164"/>
        <end position="194"/>
    </location>
</feature>
<dbReference type="InterPro" id="IPR045851">
    <property type="entry name" value="AMP-bd_C_sf"/>
</dbReference>
<dbReference type="FunFam" id="3.30.559.30:FF:000002">
    <property type="entry name" value="Nonribosomal peptide synthase Pes1"/>
    <property type="match status" value="1"/>
</dbReference>
<keyword evidence="2" id="KW-0597">Phosphoprotein</keyword>
<dbReference type="PANTHER" id="PTHR45398:SF1">
    <property type="entry name" value="ENZYME, PUTATIVE (JCVI)-RELATED"/>
    <property type="match status" value="1"/>
</dbReference>
<dbReference type="InterPro" id="IPR009081">
    <property type="entry name" value="PP-bd_ACP"/>
</dbReference>
<accession>A0A166PUY9</accession>
<sequence length="2701" mass="298366">MHSLTNEPALVPPLNPARRRQPSLLADVDSRASIVRTKPPRSDLIADLNTVHNELVAYLNHHSVHLDAASYFYNDADLYLSSPSVVTTASVTPLSVSLESVTSESGGKNRHPDPEPSPLSAPSPSSHPSSEFKSYISSCDNEDMLFAMTVDAAAAVTALASSSSESSRPSSFSSLESTSRSQPAGQHGPGSDKAIMVKVGDDDDQQRLRHLLLSSSKVSKVCLVSPRAGPFEGQFVALITASTVHPPNNETIALLDDLERESGRRQILTFKTALNEWSPDSRRPDVWILLRSMAVNADGEPDARKLQTWVQNLSEDKERKILDMQVIKTARHGANHTPPRPARPDSLVRPLAEVHHQVGEDFIQVGSKDDVTREEYFPLAVMQQLFFRTSLGPNMEAASVTGDDYRFTQSILLRIKVDVELTDLEAAVSVLVSRHSMLRARFQLTNQGWAQVIAPESEPTYRFEHQYVNNDDDLLVCIDDAQRSVNIFTGPVFAAKHIRNAENQQMLYLVAHHLVVDLMSWRILLHDLDEMLREGVLVSEPSMPFTTWTDFKSYENSQRLFEPSLPFEVDPADLGYWGLEEKSNLYGDTTQLTFSLLQKDALSLQRTCNDVFRSESADIFLAALLHSFQQTFQDRGVPTIWKQESGRDAREGNFNVEQTVGWFTALCPISVPVKEGSDVIHLLKTIKDTRKTIPQNGIAFFQSNFAAENSTAASIPVEIMFNCVETLKQLERENGILEPLASPDRRVRSLASDVGPSVGRIALFEVSVAVNDDGARVEFSYNVQSKHKNRIATWMNRFEKSIMEAISRLRVMQPELTLSDVPHLETSYRGLARLAGKRLAEIGISDVRNIETIVPVDPIQHEILIAQAQDATCFRVSKTCELMTPDGSLVDQNMLCDAWETLVADHDILRSIFTDTVSEKGLFDQIILRKTSPAMLFIDSDDPMETLSSLPPMSTSVSQPRHRLSVSRSLHKTFLRIDCSQALCDLIGVANLIEKLRQLYMGKQPFAFERPFLRQNRHIASFDASRSLDLWKASLQGATPCIFPNLAIHGLGRLESQGISLDINRYQLSQFCAESQLSLASVVQLAWAFVVRTYVGKDCVIFGFHHAGRDESLLPDLSRGVGSTAVIAPCMVDFAPVCTVLDALWRLEIRHRDFKTTEIPSLSEIEHSLDVRGQRLFNTCISCQDVYDTVLSDSDSESNIWEPVLVSNSLDANCDLSLCVTLRDNHIQADVSYSCLSPDQLLNVMNTFQRALQIIINTPGQPLSQADLVTEHDFQQIMNPDWEPEQIDTKVPACVHKLIMKQCGARPSAPAVHAWDGELSYQQVEANVMKLATHLVKLGVGPGMLVAIILERSRWVPVIMLAVMQAGGCFVCLDAQDMAVVEAMIRQLEPQLVVATEGAYKHVSHLIRNYVLINETFLSSLPPQDTEFTHQPLPQQAACAFLTPGPEVPKGVFFTHESLCSILSLQGPALKIHSGSRVLQLSAYTIDVSLVEILGTMIHGGCVCIPSALERINDLEGTIARMDVTWTYMTTVLSRKISPSAVPNLQTICFRTRNLDEDAFKPWLGDRDILVAYGAPEVCPLALSVFSIDSESDADIIAPPLLGRFLILNPEDPKKFMPIGAVGELAIDSPIVTPHKYVHGNALVDPTSFESQAGPKKWRYLRTGHRVRHLDRGHIRFLANMREDAVTNGLSALKGLLEKQIRGSLGGDVDVAVESIRTSDTDTARLAAFLEFGDGEFVGPSELDRLTVPMRSKLAAAKWLAETTLTQQATLLNPTKASRSVPELFIPVRRFPLSTSLKINRRKLQKMVSSFSYSELLELSNVPFSGQPYFTGIESKPLPLTQTEEKMRLVWSAVLHILVADIKATDSFFDAGGDKFLATRLALSCRQNGFDVSIKSILNGATLTEICRSLEAGDRQQHHRLTKTPGAAKASPKLNVTHKLPEGADHGFVKLIVAPQLGISWNEVIDVAEASSHQLQCLEPSLYGPRSDIRCLVMRFNGSLGPQRVRAACEALTRLHPTLRTAFVVHDCNLFQVAVDSFHADFIHETMTASALDHSALGVMRRHQLDALQLGMPATKFTFLDAGLQGGRLIVRFSCAQVSETAVPRLVQDFVKLYEQPTAELERTTFFDYTRALRGSRYHDSISHWKRRLEKSKLTQIVPRSRPVPPATEVKAVKEQVKVSSLAEFGVSFESVLKAAWATTLATLSATSDVVFGEVIEGRRLKLETSVDVSSIAGPMETVVPIRVRFPIVNSSPLQVLQLIQKDATESLPFEALGAQKIVHECTNWDNWTKFSTVVRHRSRVPVDGKTTLNIENTTFTYNLVQPLVRDVPDLFVTSTLMAPDRASLSIEYPPARVPDDFAKTALDLLVAAVETMTCYDTISQPILQPSDDYEILEPKTLLEKPGPDLAEPSFTHCLTAEQRDHLQQFLVSTWNEMLSPATQGLPESELLSSRFYDISGSILPAYLFAERLNQDLRKLDIEGIHTVHVTAPQLIAAPTIAAQMALITRNMQSAGFLRGKAGRYKKASGGNKQQHAGPSSKTTAHFSSSNWTLLGKTKGFRRFRHGGGGSGSGGGSHGSMRDYTNRAGDWVKSRVNLSKEKSPVWPMGTARDSPGWEVVAAQDDVGVKDPRGIETVPEAAVEIGTSTVMPAGAVRPCPSPESLHNNSNEDVDIEDDDDDWTNEVSRALAATGVGAGEAGITSGN</sequence>
<dbReference type="Gene3D" id="1.10.1200.10">
    <property type="entry name" value="ACP-like"/>
    <property type="match status" value="1"/>
</dbReference>
<feature type="compositionally biased region" description="Acidic residues" evidence="4">
    <location>
        <begin position="2666"/>
        <end position="2675"/>
    </location>
</feature>
<feature type="region of interest" description="Disordered" evidence="4">
    <location>
        <begin position="2653"/>
        <end position="2675"/>
    </location>
</feature>
<dbReference type="PANTHER" id="PTHR45398">
    <property type="match status" value="1"/>
</dbReference>
<evidence type="ECO:0000256" key="2">
    <source>
        <dbReference type="ARBA" id="ARBA00022553"/>
    </source>
</evidence>
<dbReference type="Gene3D" id="3.40.50.12780">
    <property type="entry name" value="N-terminal domain of ligase-like"/>
    <property type="match status" value="1"/>
</dbReference>
<dbReference type="Pfam" id="PF00668">
    <property type="entry name" value="Condensation"/>
    <property type="match status" value="3"/>
</dbReference>
<feature type="region of interest" description="Disordered" evidence="4">
    <location>
        <begin position="2520"/>
        <end position="2545"/>
    </location>
</feature>
<dbReference type="GO" id="GO:0003824">
    <property type="term" value="F:catalytic activity"/>
    <property type="evidence" value="ECO:0007669"/>
    <property type="project" value="InterPro"/>
</dbReference>
<evidence type="ECO:0000256" key="1">
    <source>
        <dbReference type="ARBA" id="ARBA00022450"/>
    </source>
</evidence>
<dbReference type="Gene3D" id="3.30.559.30">
    <property type="entry name" value="Nonribosomal peptide synthetase, condensation domain"/>
    <property type="match status" value="3"/>
</dbReference>
<gene>
    <name evidence="6" type="ORF">AAL_02771</name>
</gene>
<dbReference type="EMBL" id="AZGY01000004">
    <property type="protein sequence ID" value="KZZ99220.1"/>
    <property type="molecule type" value="Genomic_DNA"/>
</dbReference>
<feature type="region of interest" description="Disordered" evidence="4">
    <location>
        <begin position="100"/>
        <end position="134"/>
    </location>
</feature>